<dbReference type="EMBL" id="JABBNU010000003">
    <property type="protein sequence ID" value="NMM47808.1"/>
    <property type="molecule type" value="Genomic_DNA"/>
</dbReference>
<reference evidence="3 4" key="1">
    <citation type="submission" date="2020-04" db="EMBL/GenBank/DDBJ databases">
        <title>Flammeovirgaceae bacterium KN852 isolated from deep sea.</title>
        <authorList>
            <person name="Zhang D.-C."/>
        </authorList>
    </citation>
    <scope>NUCLEOTIDE SEQUENCE [LARGE SCALE GENOMIC DNA]</scope>
    <source>
        <strain evidence="3 4">KN852</strain>
    </source>
</reference>
<dbReference type="InterPro" id="IPR008754">
    <property type="entry name" value="Peptidase_M43"/>
</dbReference>
<dbReference type="InterPro" id="IPR000998">
    <property type="entry name" value="MAM_dom"/>
</dbReference>
<dbReference type="GO" id="GO:0008237">
    <property type="term" value="F:metallopeptidase activity"/>
    <property type="evidence" value="ECO:0007669"/>
    <property type="project" value="InterPro"/>
</dbReference>
<dbReference type="RefSeq" id="WP_169678699.1">
    <property type="nucleotide sequence ID" value="NZ_JABBNU010000003.1"/>
</dbReference>
<dbReference type="SUPFAM" id="SSF55486">
    <property type="entry name" value="Metalloproteases ('zincins'), catalytic domain"/>
    <property type="match status" value="1"/>
</dbReference>
<dbReference type="GO" id="GO:0016020">
    <property type="term" value="C:membrane"/>
    <property type="evidence" value="ECO:0007669"/>
    <property type="project" value="InterPro"/>
</dbReference>
<dbReference type="InterPro" id="IPR013320">
    <property type="entry name" value="ConA-like_dom_sf"/>
</dbReference>
<dbReference type="Pfam" id="PF18962">
    <property type="entry name" value="Por_Secre_tail"/>
    <property type="match status" value="1"/>
</dbReference>
<dbReference type="Pfam" id="PF05572">
    <property type="entry name" value="Peptidase_M43"/>
    <property type="match status" value="1"/>
</dbReference>
<dbReference type="AlphaFoldDB" id="A0A848IXB6"/>
<dbReference type="GO" id="GO:0005975">
    <property type="term" value="P:carbohydrate metabolic process"/>
    <property type="evidence" value="ECO:0007669"/>
    <property type="project" value="UniProtKB-ARBA"/>
</dbReference>
<dbReference type="SMART" id="SM00137">
    <property type="entry name" value="MAM"/>
    <property type="match status" value="2"/>
</dbReference>
<evidence type="ECO:0000313" key="4">
    <source>
        <dbReference type="Proteomes" id="UP000559010"/>
    </source>
</evidence>
<gene>
    <name evidence="3" type="ORF">HH304_05305</name>
</gene>
<dbReference type="CDD" id="cd04275">
    <property type="entry name" value="ZnMc_pappalysin_like"/>
    <property type="match status" value="1"/>
</dbReference>
<feature type="compositionally biased region" description="Polar residues" evidence="1">
    <location>
        <begin position="348"/>
        <end position="361"/>
    </location>
</feature>
<dbReference type="PROSITE" id="PS50060">
    <property type="entry name" value="MAM_2"/>
    <property type="match status" value="2"/>
</dbReference>
<dbReference type="GO" id="GO:0004553">
    <property type="term" value="F:hydrolase activity, hydrolyzing O-glycosyl compounds"/>
    <property type="evidence" value="ECO:0007669"/>
    <property type="project" value="UniProtKB-ARBA"/>
</dbReference>
<dbReference type="NCBIfam" id="TIGR04183">
    <property type="entry name" value="Por_Secre_tail"/>
    <property type="match status" value="1"/>
</dbReference>
<evidence type="ECO:0000259" key="2">
    <source>
        <dbReference type="PROSITE" id="PS50060"/>
    </source>
</evidence>
<dbReference type="Proteomes" id="UP000559010">
    <property type="component" value="Unassembled WGS sequence"/>
</dbReference>
<accession>A0A848IXB6</accession>
<dbReference type="Pfam" id="PF00629">
    <property type="entry name" value="MAM"/>
    <property type="match status" value="2"/>
</dbReference>
<feature type="compositionally biased region" description="Low complexity" evidence="1">
    <location>
        <begin position="362"/>
        <end position="374"/>
    </location>
</feature>
<dbReference type="InterPro" id="IPR026444">
    <property type="entry name" value="Secre_tail"/>
</dbReference>
<dbReference type="NCBIfam" id="NF038128">
    <property type="entry name" value="choice_anch_J"/>
    <property type="match status" value="1"/>
</dbReference>
<dbReference type="InterPro" id="IPR024079">
    <property type="entry name" value="MetalloPept_cat_dom_sf"/>
</dbReference>
<dbReference type="Gene3D" id="2.60.120.200">
    <property type="match status" value="2"/>
</dbReference>
<dbReference type="PANTHER" id="PTHR23282">
    <property type="entry name" value="APICAL ENDOSOMAL GLYCOPROTEIN PRECURSOR"/>
    <property type="match status" value="1"/>
</dbReference>
<protein>
    <submittedName>
        <fullName evidence="3">T9SS type A sorting domain-containing protein</fullName>
    </submittedName>
</protein>
<organism evidence="3 4">
    <name type="scientific">Marinigracilibium pacificum</name>
    <dbReference type="NCBI Taxonomy" id="2729599"/>
    <lineage>
        <taxon>Bacteria</taxon>
        <taxon>Pseudomonadati</taxon>
        <taxon>Bacteroidota</taxon>
        <taxon>Cytophagia</taxon>
        <taxon>Cytophagales</taxon>
        <taxon>Flammeovirgaceae</taxon>
        <taxon>Marinigracilibium</taxon>
    </lineage>
</organism>
<dbReference type="InterPro" id="IPR051560">
    <property type="entry name" value="MAM_domain-containing"/>
</dbReference>
<evidence type="ECO:0000313" key="3">
    <source>
        <dbReference type="EMBL" id="NMM47808.1"/>
    </source>
</evidence>
<feature type="region of interest" description="Disordered" evidence="1">
    <location>
        <begin position="348"/>
        <end position="374"/>
    </location>
</feature>
<dbReference type="SUPFAM" id="SSF49899">
    <property type="entry name" value="Concanavalin A-like lectins/glucanases"/>
    <property type="match status" value="2"/>
</dbReference>
<dbReference type="CDD" id="cd06263">
    <property type="entry name" value="MAM"/>
    <property type="match status" value="2"/>
</dbReference>
<sequence>MLKHLLLIGMTICISYFSFSQERACATDQVHERLLKTDPQYARRQAEIEKLTRQFSENFETMRLSGDTVIIPCIVHVVYANSNENISDAQVQSQIDRLNKDFSATNSDYNNTPAEFAGVRSGDTFIRFELIETKRYANSRDTWGTNDLVKSTYPPIEPARILNMWVADIGGGILGYAQFPGGNPATDGVVMSPQYFGDATAPGGSNFFLSAPFDRGRTATHEVGHWLNLRHIWGDGNCNADDFVSDTPVAGNPNYGCPAAGTNSCPNNPGNDMFMNYMDYVDDACMFMFSAGQDNRMQATFANGGGREGFLLDPVYNPGGNPPDEFTCSGTVTSFPYNQSFESGIGNWTQDTSDDLNWTRQSGGTPSSSTGPSSANDGSFYMYIESSSPNYPSKVGRLESPCFDLTGETTATFSFDYHMYGSAMGSLAVQAITDGGDWTTIWSLSGNQGNSWASASINMSSYLGETVKLRFVGTTGSSYTSDISIDKISMTTAGTPGGLNCSSTETIGYSESFEGNFGGWTQVSGDDFDWTNQSGGTPSSNTGPSSAFAGSNYIYIEASNPNNPSKVAQIEGPCFDLSSASTAVFSFSYHMYGAASMGNLELQATTDGNTWSSIWSKSGNQGNNWLQAEVNLAAYLGDKVKLKFIGTTGDTWQSDIAIDALSLSSSTTTPPDTTTTVATLSITFDNYPEETRWEILDGSTIIASGGTYGSQPDGSTLTQNIELSNGCYDFVIYDSYGDGICCSYGNGSYSLTANGVTLASGGSFGSSETTNFCVGGSARTTKVSVSREGSSSNGFAVYPIPASERLKVYTGKMENPEFTIMTTTGQIWKQGVLNNTYNEINVSDLDAGLYILRVTDGENVLTNRILIK</sequence>
<dbReference type="PANTHER" id="PTHR23282:SF101">
    <property type="entry name" value="MAM DOMAIN-CONTAINING PROTEIN"/>
    <property type="match status" value="1"/>
</dbReference>
<feature type="domain" description="MAM" evidence="2">
    <location>
        <begin position="337"/>
        <end position="503"/>
    </location>
</feature>
<proteinExistence type="predicted"/>
<comment type="caution">
    <text evidence="3">The sequence shown here is derived from an EMBL/GenBank/DDBJ whole genome shotgun (WGS) entry which is preliminary data.</text>
</comment>
<feature type="domain" description="MAM" evidence="2">
    <location>
        <begin position="509"/>
        <end position="671"/>
    </location>
</feature>
<evidence type="ECO:0000256" key="1">
    <source>
        <dbReference type="SAM" id="MobiDB-lite"/>
    </source>
</evidence>
<name>A0A848IXB6_9BACT</name>
<dbReference type="Gene3D" id="3.40.390.10">
    <property type="entry name" value="Collagenase (Catalytic Domain)"/>
    <property type="match status" value="1"/>
</dbReference>
<keyword evidence="4" id="KW-1185">Reference proteome</keyword>